<reference evidence="4" key="1">
    <citation type="journal article" date="2019" name="Int. J. Syst. Evol. Microbiol.">
        <title>The Global Catalogue of Microorganisms (GCM) 10K type strain sequencing project: providing services to taxonomists for standard genome sequencing and annotation.</title>
        <authorList>
            <consortium name="The Broad Institute Genomics Platform"/>
            <consortium name="The Broad Institute Genome Sequencing Center for Infectious Disease"/>
            <person name="Wu L."/>
            <person name="Ma J."/>
        </authorList>
    </citation>
    <scope>NUCLEOTIDE SEQUENCE [LARGE SCALE GENOMIC DNA]</scope>
    <source>
        <strain evidence="4">CCUG 49560</strain>
    </source>
</reference>
<dbReference type="CDD" id="cd07716">
    <property type="entry name" value="RNaseZ_short-form-like_MBL-fold"/>
    <property type="match status" value="1"/>
</dbReference>
<proteinExistence type="predicted"/>
<evidence type="ECO:0000259" key="2">
    <source>
        <dbReference type="SMART" id="SM00849"/>
    </source>
</evidence>
<dbReference type="SUPFAM" id="SSF56281">
    <property type="entry name" value="Metallo-hydrolase/oxidoreductase"/>
    <property type="match status" value="1"/>
</dbReference>
<organism evidence="3 4">
    <name type="scientific">Sphaerisporangium corydalis</name>
    <dbReference type="NCBI Taxonomy" id="1441875"/>
    <lineage>
        <taxon>Bacteria</taxon>
        <taxon>Bacillati</taxon>
        <taxon>Actinomycetota</taxon>
        <taxon>Actinomycetes</taxon>
        <taxon>Streptosporangiales</taxon>
        <taxon>Streptosporangiaceae</taxon>
        <taxon>Sphaerisporangium</taxon>
    </lineage>
</organism>
<dbReference type="RefSeq" id="WP_262845799.1">
    <property type="nucleotide sequence ID" value="NZ_JANZYP010000042.1"/>
</dbReference>
<feature type="region of interest" description="Disordered" evidence="1">
    <location>
        <begin position="52"/>
        <end position="74"/>
    </location>
</feature>
<dbReference type="InterPro" id="IPR036866">
    <property type="entry name" value="RibonucZ/Hydroxyglut_hydro"/>
</dbReference>
<name>A0ABV9EST3_9ACTN</name>
<dbReference type="PANTHER" id="PTHR46018:SF4">
    <property type="entry name" value="METALLO-HYDROLASE YHFI-RELATED"/>
    <property type="match status" value="1"/>
</dbReference>
<dbReference type="EMBL" id="JBHSFN010000038">
    <property type="protein sequence ID" value="MFC4591889.1"/>
    <property type="molecule type" value="Genomic_DNA"/>
</dbReference>
<dbReference type="Proteomes" id="UP001595891">
    <property type="component" value="Unassembled WGS sequence"/>
</dbReference>
<evidence type="ECO:0000313" key="4">
    <source>
        <dbReference type="Proteomes" id="UP001595891"/>
    </source>
</evidence>
<protein>
    <submittedName>
        <fullName evidence="3">MBL fold metallo-hydrolase</fullName>
    </submittedName>
</protein>
<evidence type="ECO:0000256" key="1">
    <source>
        <dbReference type="SAM" id="MobiDB-lite"/>
    </source>
</evidence>
<gene>
    <name evidence="3" type="ORF">ACFO8L_37780</name>
</gene>
<dbReference type="Gene3D" id="3.60.15.10">
    <property type="entry name" value="Ribonuclease Z/Hydroxyacylglutathione hydrolase-like"/>
    <property type="match status" value="1"/>
</dbReference>
<comment type="caution">
    <text evidence="3">The sequence shown here is derived from an EMBL/GenBank/DDBJ whole genome shotgun (WGS) entry which is preliminary data.</text>
</comment>
<keyword evidence="4" id="KW-1185">Reference proteome</keyword>
<dbReference type="InterPro" id="IPR001279">
    <property type="entry name" value="Metallo-B-lactamas"/>
</dbReference>
<accession>A0ABV9EST3</accession>
<sequence>MKLTVLGGSGAWPTAEEACSGFLVEHDGFRLLMDVGYATLPRLLGLPAADRTPAGLGTTGSRDTTHGQGSTGGGMTAGQVDAVLISHGHPDHCADLNPLLRARTYCAEPAPPLPVYTLPGALDAVLALDRPGMLDDAYVLHDFQAGDRFEVGPFTVGTRLLPHSVPNAGLRLTAGGRTLTYTGDSGPSPEVVTLARDADLLVAEATFLDPPPGDAARYLGNARQAGSQAAQAGAARLLLTHLQPGTDPDRARETAAGTFPGRVGVASGGLTVDLG</sequence>
<dbReference type="SMART" id="SM00849">
    <property type="entry name" value="Lactamase_B"/>
    <property type="match status" value="1"/>
</dbReference>
<evidence type="ECO:0000313" key="3">
    <source>
        <dbReference type="EMBL" id="MFC4591889.1"/>
    </source>
</evidence>
<dbReference type="Pfam" id="PF12706">
    <property type="entry name" value="Lactamase_B_2"/>
    <property type="match status" value="1"/>
</dbReference>
<dbReference type="PANTHER" id="PTHR46018">
    <property type="entry name" value="ZINC PHOSPHODIESTERASE ELAC PROTEIN 1"/>
    <property type="match status" value="1"/>
</dbReference>
<feature type="domain" description="Metallo-beta-lactamase" evidence="2">
    <location>
        <begin position="18"/>
        <end position="241"/>
    </location>
</feature>